<evidence type="ECO:0000313" key="9">
    <source>
        <dbReference type="EMBL" id="NDY96609.1"/>
    </source>
</evidence>
<comment type="pathway">
    <text evidence="7">Pyrimidine metabolism; dTMP biosynthesis via salvage pathway; dTMP from thymine: step 1/2.</text>
</comment>
<dbReference type="SUPFAM" id="SSF47648">
    <property type="entry name" value="Nucleoside phosphorylase/phosphoribosyltransferase N-terminal domain"/>
    <property type="match status" value="1"/>
</dbReference>
<dbReference type="GO" id="GO:0005829">
    <property type="term" value="C:cytosol"/>
    <property type="evidence" value="ECO:0007669"/>
    <property type="project" value="TreeGrafter"/>
</dbReference>
<evidence type="ECO:0000256" key="7">
    <source>
        <dbReference type="HAMAP-Rule" id="MF_01628"/>
    </source>
</evidence>
<comment type="similarity">
    <text evidence="1 7">Belongs to the thymidine/pyrimidine-nucleoside phosphorylase family.</text>
</comment>
<dbReference type="Pfam" id="PF07831">
    <property type="entry name" value="PYNP_C"/>
    <property type="match status" value="1"/>
</dbReference>
<keyword evidence="5 7" id="KW-0808">Transferase</keyword>
<reference evidence="9 10" key="1">
    <citation type="submission" date="2020-02" db="EMBL/GenBank/DDBJ databases">
        <authorList>
            <person name="Zhang X.-Y."/>
        </authorList>
    </citation>
    <scope>NUCLEOTIDE SEQUENCE [LARGE SCALE GENOMIC DNA]</scope>
    <source>
        <strain evidence="9 10">C33</strain>
    </source>
</reference>
<dbReference type="NCBIfam" id="NF004490">
    <property type="entry name" value="PRK05820.1"/>
    <property type="match status" value="1"/>
</dbReference>
<dbReference type="InterPro" id="IPR000053">
    <property type="entry name" value="Thymidine/pyrmidine_PPase"/>
</dbReference>
<keyword evidence="4 7" id="KW-0328">Glycosyltransferase</keyword>
<dbReference type="HAMAP" id="MF_01628">
    <property type="entry name" value="Thymid_phosp"/>
    <property type="match status" value="1"/>
</dbReference>
<dbReference type="Pfam" id="PF02885">
    <property type="entry name" value="Glycos_trans_3N"/>
    <property type="match status" value="1"/>
</dbReference>
<dbReference type="GO" id="GO:0009032">
    <property type="term" value="F:thymidine phosphorylase activity"/>
    <property type="evidence" value="ECO:0007669"/>
    <property type="project" value="UniProtKB-UniRule"/>
</dbReference>
<dbReference type="PANTHER" id="PTHR10515:SF0">
    <property type="entry name" value="THYMIDINE PHOSPHORYLASE"/>
    <property type="match status" value="1"/>
</dbReference>
<evidence type="ECO:0000259" key="8">
    <source>
        <dbReference type="SMART" id="SM00941"/>
    </source>
</evidence>
<dbReference type="AlphaFoldDB" id="A0A845VHD5"/>
<organism evidence="9 10">
    <name type="scientific">Wenzhouxiangella limi</name>
    <dbReference type="NCBI Taxonomy" id="2707351"/>
    <lineage>
        <taxon>Bacteria</taxon>
        <taxon>Pseudomonadati</taxon>
        <taxon>Pseudomonadota</taxon>
        <taxon>Gammaproteobacteria</taxon>
        <taxon>Chromatiales</taxon>
        <taxon>Wenzhouxiangellaceae</taxon>
        <taxon>Wenzhouxiangella</taxon>
    </lineage>
</organism>
<evidence type="ECO:0000256" key="3">
    <source>
        <dbReference type="ARBA" id="ARBA00011892"/>
    </source>
</evidence>
<evidence type="ECO:0000256" key="5">
    <source>
        <dbReference type="ARBA" id="ARBA00022679"/>
    </source>
</evidence>
<dbReference type="Gene3D" id="3.40.1030.10">
    <property type="entry name" value="Nucleoside phosphorylase/phosphoribosyltransferase catalytic domain"/>
    <property type="match status" value="1"/>
</dbReference>
<proteinExistence type="inferred from homology"/>
<dbReference type="InterPro" id="IPR017459">
    <property type="entry name" value="Glycosyl_Trfase_fam3_N_dom"/>
</dbReference>
<accession>A0A845VHD5</accession>
<dbReference type="SUPFAM" id="SSF52418">
    <property type="entry name" value="Nucleoside phosphorylase/phosphoribosyltransferase catalytic domain"/>
    <property type="match status" value="1"/>
</dbReference>
<gene>
    <name evidence="7 9" type="primary">deoA</name>
    <name evidence="9" type="ORF">G3I74_12800</name>
</gene>
<comment type="function">
    <text evidence="7">The enzymes which catalyze the reversible phosphorolysis of pyrimidine nucleosides are involved in the degradation of these compounds and in their utilization as carbon and energy sources, or in the rescue of pyrimidine bases for nucleotide synthesis.</text>
</comment>
<dbReference type="NCBIfam" id="TIGR02643">
    <property type="entry name" value="T_phosphoryl"/>
    <property type="match status" value="1"/>
</dbReference>
<dbReference type="InterPro" id="IPR036320">
    <property type="entry name" value="Glycosyl_Trfase_fam3_N_dom_sf"/>
</dbReference>
<evidence type="ECO:0000313" key="10">
    <source>
        <dbReference type="Proteomes" id="UP000484885"/>
    </source>
</evidence>
<dbReference type="UniPathway" id="UPA00578">
    <property type="reaction ID" value="UER00638"/>
</dbReference>
<dbReference type="InterPro" id="IPR000312">
    <property type="entry name" value="Glycosyl_Trfase_fam3"/>
</dbReference>
<comment type="subunit">
    <text evidence="2 7">Homodimer.</text>
</comment>
<keyword evidence="10" id="KW-1185">Reference proteome</keyword>
<dbReference type="EC" id="2.4.2.4" evidence="3 7"/>
<evidence type="ECO:0000256" key="1">
    <source>
        <dbReference type="ARBA" id="ARBA00006915"/>
    </source>
</evidence>
<dbReference type="GO" id="GO:0004645">
    <property type="term" value="F:1,4-alpha-oligoglucan phosphorylase activity"/>
    <property type="evidence" value="ECO:0007669"/>
    <property type="project" value="InterPro"/>
</dbReference>
<dbReference type="InterPro" id="IPR018090">
    <property type="entry name" value="Pyrmidine_PPas_bac/euk"/>
</dbReference>
<evidence type="ECO:0000256" key="6">
    <source>
        <dbReference type="ARBA" id="ARBA00048550"/>
    </source>
</evidence>
<evidence type="ECO:0000256" key="2">
    <source>
        <dbReference type="ARBA" id="ARBA00011738"/>
    </source>
</evidence>
<dbReference type="RefSeq" id="WP_164211995.1">
    <property type="nucleotide sequence ID" value="NZ_JAAGSC010000043.1"/>
</dbReference>
<sequence length="444" mass="46462">MLFQELIRAKRDGQALSQASIEALVQAVSDGRISDEQLGAFAMAVYWRGLDRTEIASLTRAMRDSGRAMQWRDAGLDGPVLDKHSTGGVGDATSLLIGPWVAACGGHVPMISGRGLGHTGGTLDKLAAIPGYDPFPTPDHFARIVREVGVAIIGQTDDLAPADRRLYAIRDVTATVDCLPLIVASILSKKLAEGLDGLVLDVKTGSGAFMAEAARAEALARALVEVATEAGTPAEALLTDMDQPLGDSAGNALEVLEVLDLLTGQRQGGRLFDLSRRLSARMLLLGGLAEDEAQALAELDRRWQAGSVAERFARMVSALGGPADLLETYPRVLARAAVVEPVYPETAGVVRALDMRAVGLTVVGLGGGRRRAADTIDPAVGLSQLARPGETVDQNKPLAIVHAADRAAADQAARAIRAAVTIGDEQGRSDPLVARLITTASKGG</sequence>
<dbReference type="Gene3D" id="1.20.970.10">
    <property type="entry name" value="Transferase, Pyrimidine Nucleoside Phosphorylase, Chain C"/>
    <property type="match status" value="1"/>
</dbReference>
<dbReference type="GO" id="GO:0006206">
    <property type="term" value="P:pyrimidine nucleobase metabolic process"/>
    <property type="evidence" value="ECO:0007669"/>
    <property type="project" value="InterPro"/>
</dbReference>
<dbReference type="PANTHER" id="PTHR10515">
    <property type="entry name" value="THYMIDINE PHOSPHORYLASE"/>
    <property type="match status" value="1"/>
</dbReference>
<dbReference type="Proteomes" id="UP000484885">
    <property type="component" value="Unassembled WGS sequence"/>
</dbReference>
<dbReference type="GO" id="GO:0046104">
    <property type="term" value="P:thymidine metabolic process"/>
    <property type="evidence" value="ECO:0007669"/>
    <property type="project" value="UniProtKB-UniRule"/>
</dbReference>
<comment type="caution">
    <text evidence="9">The sequence shown here is derived from an EMBL/GenBank/DDBJ whole genome shotgun (WGS) entry which is preliminary data.</text>
</comment>
<dbReference type="InterPro" id="IPR035902">
    <property type="entry name" value="Nuc_phospho_transferase"/>
</dbReference>
<dbReference type="InterPro" id="IPR036566">
    <property type="entry name" value="PYNP-like_C_sf"/>
</dbReference>
<dbReference type="SUPFAM" id="SSF54680">
    <property type="entry name" value="Pyrimidine nucleoside phosphorylase C-terminal domain"/>
    <property type="match status" value="1"/>
</dbReference>
<dbReference type="InterPro" id="IPR013102">
    <property type="entry name" value="PYNP_C"/>
</dbReference>
<dbReference type="NCBIfam" id="TIGR02644">
    <property type="entry name" value="Y_phosphoryl"/>
    <property type="match status" value="1"/>
</dbReference>
<dbReference type="Gene3D" id="3.90.1170.30">
    <property type="entry name" value="Pyrimidine nucleoside phosphorylase-like, C-terminal domain"/>
    <property type="match status" value="1"/>
</dbReference>
<dbReference type="InterPro" id="IPR013465">
    <property type="entry name" value="Thymidine_Pase"/>
</dbReference>
<name>A0A845VHD5_9GAMM</name>
<dbReference type="FunFam" id="3.40.1030.10:FF:000003">
    <property type="entry name" value="Pyrimidine-nucleoside phosphorylase"/>
    <property type="match status" value="1"/>
</dbReference>
<dbReference type="EMBL" id="JAAGSC010000043">
    <property type="protein sequence ID" value="NDY96609.1"/>
    <property type="molecule type" value="Genomic_DNA"/>
</dbReference>
<evidence type="ECO:0000256" key="4">
    <source>
        <dbReference type="ARBA" id="ARBA00022676"/>
    </source>
</evidence>
<dbReference type="SMART" id="SM00941">
    <property type="entry name" value="PYNP_C"/>
    <property type="match status" value="1"/>
</dbReference>
<comment type="catalytic activity">
    <reaction evidence="6 7">
        <text>thymidine + phosphate = 2-deoxy-alpha-D-ribose 1-phosphate + thymine</text>
        <dbReference type="Rhea" id="RHEA:16037"/>
        <dbReference type="ChEBI" id="CHEBI:17748"/>
        <dbReference type="ChEBI" id="CHEBI:17821"/>
        <dbReference type="ChEBI" id="CHEBI:43474"/>
        <dbReference type="ChEBI" id="CHEBI:57259"/>
        <dbReference type="EC" id="2.4.2.4"/>
    </reaction>
</comment>
<protein>
    <recommendedName>
        <fullName evidence="3 7">Thymidine phosphorylase</fullName>
        <ecNumber evidence="3 7">2.4.2.4</ecNumber>
    </recommendedName>
    <alternativeName>
        <fullName evidence="7">TdRPase</fullName>
    </alternativeName>
</protein>
<dbReference type="PIRSF" id="PIRSF000478">
    <property type="entry name" value="TP_PyNP"/>
    <property type="match status" value="1"/>
</dbReference>
<feature type="domain" description="Pyrimidine nucleoside phosphorylase C-terminal" evidence="8">
    <location>
        <begin position="349"/>
        <end position="423"/>
    </location>
</feature>
<dbReference type="Pfam" id="PF00591">
    <property type="entry name" value="Glycos_transf_3"/>
    <property type="match status" value="1"/>
</dbReference>